<dbReference type="GO" id="GO:0003677">
    <property type="term" value="F:DNA binding"/>
    <property type="evidence" value="ECO:0007669"/>
    <property type="project" value="InterPro"/>
</dbReference>
<feature type="region of interest" description="Disordered" evidence="7">
    <location>
        <begin position="1"/>
        <end position="20"/>
    </location>
</feature>
<dbReference type="PANTHER" id="PTHR42933:SF3">
    <property type="entry name" value="TYPE I RESTRICTION ENZYME MJAVIII METHYLASE SUBUNIT"/>
    <property type="match status" value="1"/>
</dbReference>
<dbReference type="SUPFAM" id="SSF53335">
    <property type="entry name" value="S-adenosyl-L-methionine-dependent methyltransferases"/>
    <property type="match status" value="1"/>
</dbReference>
<dbReference type="GO" id="GO:0032259">
    <property type="term" value="P:methylation"/>
    <property type="evidence" value="ECO:0007669"/>
    <property type="project" value="UniProtKB-KW"/>
</dbReference>
<dbReference type="RefSeq" id="WP_007868799.1">
    <property type="nucleotide sequence ID" value="NZ_CACRTF010000017.1"/>
</dbReference>
<organism evidence="9 10">
    <name type="scientific">Enterocloster bolteae</name>
    <dbReference type="NCBI Taxonomy" id="208479"/>
    <lineage>
        <taxon>Bacteria</taxon>
        <taxon>Bacillati</taxon>
        <taxon>Bacillota</taxon>
        <taxon>Clostridia</taxon>
        <taxon>Lachnospirales</taxon>
        <taxon>Lachnospiraceae</taxon>
        <taxon>Enterocloster</taxon>
    </lineage>
</organism>
<evidence type="ECO:0000256" key="6">
    <source>
        <dbReference type="ARBA" id="ARBA00047942"/>
    </source>
</evidence>
<evidence type="ECO:0000256" key="3">
    <source>
        <dbReference type="ARBA" id="ARBA00022679"/>
    </source>
</evidence>
<evidence type="ECO:0000256" key="7">
    <source>
        <dbReference type="SAM" id="MobiDB-lite"/>
    </source>
</evidence>
<sequence>MAFWNRKKKRTTAKPKINASISKVEKPKKISEKHDFVVHKEEHQVSLSPKPKMKNLPTFKPDRYEKEFMNIFRQLVSEKNRPWDIWKDFIVMSACSISNSVDKSQYDKREKRYLDIIRHYSKSKQELFPQLFANLVMSLEMNPEQDFLGKMYMSLNLGYDELKQIFTPYDMCRLMAKITITDVTEKVRKDGYITINDPCCGAGANLIAAIHEARKQLEKENYNYQNHLLVSGQDIEEVPALMCYIQLSLLGIAGYFKVGNSLTKPMTMADDLKNYWFTPIYFSDVWTMRRLFHSI</sequence>
<proteinExistence type="predicted"/>
<keyword evidence="2 9" id="KW-0489">Methyltransferase</keyword>
<evidence type="ECO:0000313" key="10">
    <source>
        <dbReference type="Proteomes" id="UP000283975"/>
    </source>
</evidence>
<dbReference type="GO" id="GO:0009007">
    <property type="term" value="F:site-specific DNA-methyltransferase (adenine-specific) activity"/>
    <property type="evidence" value="ECO:0007669"/>
    <property type="project" value="UniProtKB-EC"/>
</dbReference>
<feature type="compositionally biased region" description="Basic residues" evidence="7">
    <location>
        <begin position="1"/>
        <end position="13"/>
    </location>
</feature>
<dbReference type="Proteomes" id="UP000283975">
    <property type="component" value="Unassembled WGS sequence"/>
</dbReference>
<dbReference type="EMBL" id="QSHZ01000023">
    <property type="protein sequence ID" value="RHC54301.1"/>
    <property type="molecule type" value="Genomic_DNA"/>
</dbReference>
<dbReference type="InterPro" id="IPR003356">
    <property type="entry name" value="DNA_methylase_A-5"/>
</dbReference>
<dbReference type="GO" id="GO:0008170">
    <property type="term" value="F:N-methyltransferase activity"/>
    <property type="evidence" value="ECO:0007669"/>
    <property type="project" value="InterPro"/>
</dbReference>
<comment type="catalytic activity">
    <reaction evidence="6">
        <text>a 2'-deoxyadenosine in DNA + S-adenosyl-L-methionine = an N(6)-methyl-2'-deoxyadenosine in DNA + S-adenosyl-L-homocysteine + H(+)</text>
        <dbReference type="Rhea" id="RHEA:15197"/>
        <dbReference type="Rhea" id="RHEA-COMP:12418"/>
        <dbReference type="Rhea" id="RHEA-COMP:12419"/>
        <dbReference type="ChEBI" id="CHEBI:15378"/>
        <dbReference type="ChEBI" id="CHEBI:57856"/>
        <dbReference type="ChEBI" id="CHEBI:59789"/>
        <dbReference type="ChEBI" id="CHEBI:90615"/>
        <dbReference type="ChEBI" id="CHEBI:90616"/>
        <dbReference type="EC" id="2.1.1.72"/>
    </reaction>
</comment>
<dbReference type="Gene3D" id="3.40.50.150">
    <property type="entry name" value="Vaccinia Virus protein VP39"/>
    <property type="match status" value="1"/>
</dbReference>
<evidence type="ECO:0000256" key="4">
    <source>
        <dbReference type="ARBA" id="ARBA00022691"/>
    </source>
</evidence>
<keyword evidence="5" id="KW-0680">Restriction system</keyword>
<keyword evidence="3 9" id="KW-0808">Transferase</keyword>
<comment type="caution">
    <text evidence="9">The sequence shown here is derived from an EMBL/GenBank/DDBJ whole genome shotgun (WGS) entry which is preliminary data.</text>
</comment>
<feature type="domain" description="DNA methylase adenine-specific" evidence="8">
    <location>
        <begin position="164"/>
        <end position="286"/>
    </location>
</feature>
<dbReference type="Pfam" id="PF02384">
    <property type="entry name" value="N6_Mtase"/>
    <property type="match status" value="1"/>
</dbReference>
<dbReference type="PANTHER" id="PTHR42933">
    <property type="entry name" value="SLR6095 PROTEIN"/>
    <property type="match status" value="1"/>
</dbReference>
<reference evidence="9 10" key="1">
    <citation type="submission" date="2018-08" db="EMBL/GenBank/DDBJ databases">
        <title>A genome reference for cultivated species of the human gut microbiota.</title>
        <authorList>
            <person name="Zou Y."/>
            <person name="Xue W."/>
            <person name="Luo G."/>
        </authorList>
    </citation>
    <scope>NUCLEOTIDE SEQUENCE [LARGE SCALE GENOMIC DNA]</scope>
    <source>
        <strain evidence="9 10">AM35-14</strain>
    </source>
</reference>
<protein>
    <recommendedName>
        <fullName evidence="1">site-specific DNA-methyltransferase (adenine-specific)</fullName>
        <ecNumber evidence="1">2.1.1.72</ecNumber>
    </recommendedName>
</protein>
<dbReference type="EC" id="2.1.1.72" evidence="1"/>
<evidence type="ECO:0000256" key="5">
    <source>
        <dbReference type="ARBA" id="ARBA00022747"/>
    </source>
</evidence>
<dbReference type="GO" id="GO:0009307">
    <property type="term" value="P:DNA restriction-modification system"/>
    <property type="evidence" value="ECO:0007669"/>
    <property type="project" value="UniProtKB-KW"/>
</dbReference>
<accession>A0A414AS30</accession>
<dbReference type="InterPro" id="IPR051537">
    <property type="entry name" value="DNA_Adenine_Mtase"/>
</dbReference>
<evidence type="ECO:0000259" key="8">
    <source>
        <dbReference type="Pfam" id="PF02384"/>
    </source>
</evidence>
<gene>
    <name evidence="9" type="ORF">DW839_20025</name>
</gene>
<dbReference type="AlphaFoldDB" id="A0A414AS30"/>
<keyword evidence="4" id="KW-0949">S-adenosyl-L-methionine</keyword>
<evidence type="ECO:0000256" key="2">
    <source>
        <dbReference type="ARBA" id="ARBA00022603"/>
    </source>
</evidence>
<evidence type="ECO:0000256" key="1">
    <source>
        <dbReference type="ARBA" id="ARBA00011900"/>
    </source>
</evidence>
<evidence type="ECO:0000313" key="9">
    <source>
        <dbReference type="EMBL" id="RHC54301.1"/>
    </source>
</evidence>
<name>A0A414AS30_9FIRM</name>
<dbReference type="InterPro" id="IPR029063">
    <property type="entry name" value="SAM-dependent_MTases_sf"/>
</dbReference>